<name>A0A6P1ZCB4_9BACT</name>
<keyword evidence="1" id="KW-0802">TPR repeat</keyword>
<sequence>MEAQSGRSIFILDSDPHRGARIARLFQDGGVAAVHETSPSAAFKAMAAHPPAMLVARLGLVSGNDFAFLRALRNNGALAGLPVLVAANDEAKSTAALQAGATQFIAESDPIAVYETACKALPGEVCAGTPPTPRPDTLHELYARGCRRLKQERYAEAVSDFKQIIKVKPNAPELLVSLAVALRHLGKAQAAVQYLQRASVLFALAGKDAKAKDIHDQLAQNDPTTDNPFLLLAGQWLEEGRPIQAMKLYERAAGLWPRNIELKRSLLAVYEELTETDLKYASLAEVLTLEINELLGGPSASETEEWLPDEEEALGEGAMQFVDETDVRKGVEERRRAPRVPLVSHSLRYSKTRDALPAVDISLTGIGFKPLDEKFEEGQLIHFDLASMGEVEIKKLAAKVMRVTPHIVGAQFEELSPKQRARLEKLCEG</sequence>
<dbReference type="EMBL" id="QMIF01000014">
    <property type="protein sequence ID" value="TVM31768.1"/>
    <property type="molecule type" value="Genomic_DNA"/>
</dbReference>
<dbReference type="Gene3D" id="3.40.50.2300">
    <property type="match status" value="1"/>
</dbReference>
<dbReference type="Pfam" id="PF07238">
    <property type="entry name" value="PilZ"/>
    <property type="match status" value="1"/>
</dbReference>
<dbReference type="SUPFAM" id="SSF52172">
    <property type="entry name" value="CheY-like"/>
    <property type="match status" value="1"/>
</dbReference>
<dbReference type="SUPFAM" id="SSF141371">
    <property type="entry name" value="PilZ domain-like"/>
    <property type="match status" value="1"/>
</dbReference>
<comment type="caution">
    <text evidence="3">The sequence shown here is derived from an EMBL/GenBank/DDBJ whole genome shotgun (WGS) entry which is preliminary data.</text>
</comment>
<dbReference type="GO" id="GO:0035438">
    <property type="term" value="F:cyclic-di-GMP binding"/>
    <property type="evidence" value="ECO:0007669"/>
    <property type="project" value="InterPro"/>
</dbReference>
<feature type="domain" description="PilZ" evidence="2">
    <location>
        <begin position="333"/>
        <end position="428"/>
    </location>
</feature>
<dbReference type="PROSITE" id="PS50005">
    <property type="entry name" value="TPR"/>
    <property type="match status" value="1"/>
</dbReference>
<accession>A0A6P1ZCB4</accession>
<gene>
    <name evidence="3" type="ORF">DQK91_17700</name>
</gene>
<protein>
    <recommendedName>
        <fullName evidence="2">PilZ domain-containing protein</fullName>
    </recommendedName>
</protein>
<dbReference type="Gene3D" id="1.25.40.10">
    <property type="entry name" value="Tetratricopeptide repeat domain"/>
    <property type="match status" value="1"/>
</dbReference>
<dbReference type="AlphaFoldDB" id="A0A6P1ZCB4"/>
<dbReference type="Gene3D" id="2.40.10.220">
    <property type="entry name" value="predicted glycosyltransferase like domains"/>
    <property type="match status" value="1"/>
</dbReference>
<evidence type="ECO:0000313" key="4">
    <source>
        <dbReference type="Proteomes" id="UP000434052"/>
    </source>
</evidence>
<dbReference type="InterPro" id="IPR011990">
    <property type="entry name" value="TPR-like_helical_dom_sf"/>
</dbReference>
<organism evidence="3 4">
    <name type="scientific">Oceanidesulfovibrio marinus</name>
    <dbReference type="NCBI Taxonomy" id="370038"/>
    <lineage>
        <taxon>Bacteria</taxon>
        <taxon>Pseudomonadati</taxon>
        <taxon>Thermodesulfobacteriota</taxon>
        <taxon>Desulfovibrionia</taxon>
        <taxon>Desulfovibrionales</taxon>
        <taxon>Desulfovibrionaceae</taxon>
        <taxon>Oceanidesulfovibrio</taxon>
    </lineage>
</organism>
<dbReference type="RefSeq" id="WP_144306726.1">
    <property type="nucleotide sequence ID" value="NZ_QMIF01000014.1"/>
</dbReference>
<dbReference type="Pfam" id="PF13432">
    <property type="entry name" value="TPR_16"/>
    <property type="match status" value="1"/>
</dbReference>
<evidence type="ECO:0000313" key="3">
    <source>
        <dbReference type="EMBL" id="TVM31768.1"/>
    </source>
</evidence>
<proteinExistence type="predicted"/>
<evidence type="ECO:0000256" key="1">
    <source>
        <dbReference type="PROSITE-ProRule" id="PRU00339"/>
    </source>
</evidence>
<evidence type="ECO:0000259" key="2">
    <source>
        <dbReference type="Pfam" id="PF07238"/>
    </source>
</evidence>
<dbReference type="InterPro" id="IPR019734">
    <property type="entry name" value="TPR_rpt"/>
</dbReference>
<dbReference type="InterPro" id="IPR011006">
    <property type="entry name" value="CheY-like_superfamily"/>
</dbReference>
<dbReference type="SUPFAM" id="SSF48452">
    <property type="entry name" value="TPR-like"/>
    <property type="match status" value="1"/>
</dbReference>
<dbReference type="OrthoDB" id="965869at2"/>
<reference evidence="3 4" key="1">
    <citation type="submission" date="2018-06" db="EMBL/GenBank/DDBJ databases">
        <title>Complete genome of Desulfovibrio marinus P48SEP.</title>
        <authorList>
            <person name="Crispim J.S."/>
            <person name="Vidigal P.M.P."/>
            <person name="Silva L.C.F."/>
            <person name="Araujo L.C."/>
            <person name="Laguardia C.N."/>
            <person name="Dias R.S."/>
            <person name="Sousa M.P."/>
            <person name="Paula S.O."/>
            <person name="Silva C."/>
        </authorList>
    </citation>
    <scope>NUCLEOTIDE SEQUENCE [LARGE SCALE GENOMIC DNA]</scope>
    <source>
        <strain evidence="3 4">P48SEP</strain>
    </source>
</reference>
<feature type="repeat" description="TPR" evidence="1">
    <location>
        <begin position="138"/>
        <end position="171"/>
    </location>
</feature>
<dbReference type="InterPro" id="IPR009875">
    <property type="entry name" value="PilZ_domain"/>
</dbReference>
<dbReference type="Proteomes" id="UP000434052">
    <property type="component" value="Unassembled WGS sequence"/>
</dbReference>